<feature type="transmembrane region" description="Helical" evidence="6">
    <location>
        <begin position="368"/>
        <end position="390"/>
    </location>
</feature>
<evidence type="ECO:0000256" key="5">
    <source>
        <dbReference type="ARBA" id="ARBA00023136"/>
    </source>
</evidence>
<feature type="transmembrane region" description="Helical" evidence="6">
    <location>
        <begin position="232"/>
        <end position="258"/>
    </location>
</feature>
<feature type="transmembrane region" description="Helical" evidence="6">
    <location>
        <begin position="186"/>
        <end position="211"/>
    </location>
</feature>
<dbReference type="PANTHER" id="PTHR30294:SF29">
    <property type="entry name" value="MULTIDRUG ABC TRANSPORTER PERMEASE YBHS-RELATED"/>
    <property type="match status" value="1"/>
</dbReference>
<proteinExistence type="predicted"/>
<accession>A0A1S2LGW6</accession>
<dbReference type="GO" id="GO:0140359">
    <property type="term" value="F:ABC-type transporter activity"/>
    <property type="evidence" value="ECO:0007669"/>
    <property type="project" value="InterPro"/>
</dbReference>
<protein>
    <submittedName>
        <fullName evidence="8">Sodium ABC transporter permease</fullName>
    </submittedName>
</protein>
<dbReference type="InterPro" id="IPR051449">
    <property type="entry name" value="ABC-2_transporter_component"/>
</dbReference>
<evidence type="ECO:0000256" key="4">
    <source>
        <dbReference type="ARBA" id="ARBA00022989"/>
    </source>
</evidence>
<dbReference type="RefSeq" id="WP_071310544.1">
    <property type="nucleotide sequence ID" value="NZ_MLQR01000038.1"/>
</dbReference>
<organism evidence="8 9">
    <name type="scientific">Anaerobacillus alkalilacustris</name>
    <dbReference type="NCBI Taxonomy" id="393763"/>
    <lineage>
        <taxon>Bacteria</taxon>
        <taxon>Bacillati</taxon>
        <taxon>Bacillota</taxon>
        <taxon>Bacilli</taxon>
        <taxon>Bacillales</taxon>
        <taxon>Bacillaceae</taxon>
        <taxon>Anaerobacillus</taxon>
    </lineage>
</organism>
<dbReference type="Pfam" id="PF12698">
    <property type="entry name" value="ABC2_membrane_3"/>
    <property type="match status" value="1"/>
</dbReference>
<name>A0A1S2LGW6_9BACI</name>
<feature type="transmembrane region" description="Helical" evidence="6">
    <location>
        <begin position="316"/>
        <end position="332"/>
    </location>
</feature>
<dbReference type="InterPro" id="IPR013525">
    <property type="entry name" value="ABC2_TM"/>
</dbReference>
<evidence type="ECO:0000259" key="7">
    <source>
        <dbReference type="Pfam" id="PF12698"/>
    </source>
</evidence>
<keyword evidence="2" id="KW-1003">Cell membrane</keyword>
<evidence type="ECO:0000256" key="3">
    <source>
        <dbReference type="ARBA" id="ARBA00022692"/>
    </source>
</evidence>
<keyword evidence="5 6" id="KW-0472">Membrane</keyword>
<feature type="domain" description="ABC-2 type transporter transmembrane" evidence="7">
    <location>
        <begin position="19"/>
        <end position="387"/>
    </location>
</feature>
<sequence length="417" mass="46309">MNNFWITVTHTAAKRLKSKAFMWSTIIMSVIVIGLMNIGTIVDLFSGDDEKVEKSTIAIVSDTVNNDIVELLVSFKEGEFNYINYRNGDLESAKTAAENNEYDYVLAVSGDTLNLEAELFGAGTNFMLSQQVRMDVQRTKETVVTNKLGLNEEELAMIYNPINFRELPLSENGTVQTEESHMQSYWMVYGLVFAIYMIIILFGSMIATEVATEKSSRVMELIVSSVNPVTQMFGKIIGIGLSGIVNLLIILVASYVGYIISGANYLRTLFSDVIDVSLLGYAFLLIVLGYLLYGGVAAMLGALVSRAEEVNQAIQPLIFLAMIAFFVSIFGLNVPDASYITVLSYIPFFTPQLLFLRMGMTTVPTWEILIILTVLIISVILINILAARIYKGGVLMYGKFSFKDGMKQALRLGKREK</sequence>
<dbReference type="AlphaFoldDB" id="A0A1S2LGW6"/>
<keyword evidence="4 6" id="KW-1133">Transmembrane helix</keyword>
<comment type="caution">
    <text evidence="8">The sequence shown here is derived from an EMBL/GenBank/DDBJ whole genome shotgun (WGS) entry which is preliminary data.</text>
</comment>
<dbReference type="EMBL" id="MLQR01000038">
    <property type="protein sequence ID" value="OIJ11460.1"/>
    <property type="molecule type" value="Genomic_DNA"/>
</dbReference>
<feature type="transmembrane region" description="Helical" evidence="6">
    <location>
        <begin position="278"/>
        <end position="304"/>
    </location>
</feature>
<evidence type="ECO:0000256" key="1">
    <source>
        <dbReference type="ARBA" id="ARBA00004651"/>
    </source>
</evidence>
<dbReference type="PANTHER" id="PTHR30294">
    <property type="entry name" value="MEMBRANE COMPONENT OF ABC TRANSPORTER YHHJ-RELATED"/>
    <property type="match status" value="1"/>
</dbReference>
<keyword evidence="3 6" id="KW-0812">Transmembrane</keyword>
<comment type="subcellular location">
    <subcellularLocation>
        <location evidence="1">Cell membrane</location>
        <topology evidence="1">Multi-pass membrane protein</topology>
    </subcellularLocation>
</comment>
<evidence type="ECO:0000256" key="2">
    <source>
        <dbReference type="ARBA" id="ARBA00022475"/>
    </source>
</evidence>
<keyword evidence="9" id="KW-1185">Reference proteome</keyword>
<gene>
    <name evidence="8" type="ORF">BKP37_15580</name>
</gene>
<evidence type="ECO:0000256" key="6">
    <source>
        <dbReference type="SAM" id="Phobius"/>
    </source>
</evidence>
<evidence type="ECO:0000313" key="8">
    <source>
        <dbReference type="EMBL" id="OIJ11460.1"/>
    </source>
</evidence>
<reference evidence="8 9" key="1">
    <citation type="submission" date="2016-10" db="EMBL/GenBank/DDBJ databases">
        <title>Draft genome sequences of four alkaliphilic bacteria belonging to the Anaerobacillus genus.</title>
        <authorList>
            <person name="Bassil N.M."/>
            <person name="Lloyd J.R."/>
        </authorList>
    </citation>
    <scope>NUCLEOTIDE SEQUENCE [LARGE SCALE GENOMIC DNA]</scope>
    <source>
        <strain evidence="8 9">DSM 18345</strain>
    </source>
</reference>
<dbReference type="OrthoDB" id="9768837at2"/>
<dbReference type="GO" id="GO:0005886">
    <property type="term" value="C:plasma membrane"/>
    <property type="evidence" value="ECO:0007669"/>
    <property type="project" value="UniProtKB-SubCell"/>
</dbReference>
<evidence type="ECO:0000313" key="9">
    <source>
        <dbReference type="Proteomes" id="UP000179524"/>
    </source>
</evidence>
<feature type="transmembrane region" description="Helical" evidence="6">
    <location>
        <begin position="20"/>
        <end position="42"/>
    </location>
</feature>
<feature type="transmembrane region" description="Helical" evidence="6">
    <location>
        <begin position="338"/>
        <end position="356"/>
    </location>
</feature>
<dbReference type="Proteomes" id="UP000179524">
    <property type="component" value="Unassembled WGS sequence"/>
</dbReference>